<dbReference type="Pfam" id="PF02261">
    <property type="entry name" value="Asp_decarbox"/>
    <property type="match status" value="1"/>
</dbReference>
<evidence type="ECO:0000256" key="1">
    <source>
        <dbReference type="ARBA" id="ARBA00022490"/>
    </source>
</evidence>
<dbReference type="RefSeq" id="WP_264322943.1">
    <property type="nucleotide sequence ID" value="NZ_JADEXN010000435.1"/>
</dbReference>
<keyword evidence="10" id="KW-1185">Reference proteome</keyword>
<reference evidence="9" key="1">
    <citation type="submission" date="2020-10" db="EMBL/GenBank/DDBJ databases">
        <authorList>
            <person name="Castelo-Branco R."/>
            <person name="Eusebio N."/>
            <person name="Adriana R."/>
            <person name="Vieira A."/>
            <person name="Brugerolle De Fraissinette N."/>
            <person name="Rezende De Castro R."/>
            <person name="Schneider M.P."/>
            <person name="Vasconcelos V."/>
            <person name="Leao P.N."/>
        </authorList>
    </citation>
    <scope>NUCLEOTIDE SEQUENCE</scope>
    <source>
        <strain evidence="9">LEGE 11467</strain>
    </source>
</reference>
<keyword evidence="8" id="KW-0670">Pyruvate</keyword>
<dbReference type="GO" id="GO:0005829">
    <property type="term" value="C:cytosol"/>
    <property type="evidence" value="ECO:0007669"/>
    <property type="project" value="TreeGrafter"/>
</dbReference>
<dbReference type="InterPro" id="IPR003190">
    <property type="entry name" value="Asp_decarbox"/>
</dbReference>
<evidence type="ECO:0000256" key="4">
    <source>
        <dbReference type="ARBA" id="ARBA00022813"/>
    </source>
</evidence>
<keyword evidence="5" id="KW-0865">Zymogen</keyword>
<sequence>VQVVNISNGERLITYAIPAPAGSGAVELNGAAARLGAKGDRIIVMTYGQLTPEEIADRAPIVAIVGDRNQILEIRHGRDAIVPTHFV</sequence>
<keyword evidence="7" id="KW-0704">Schiff base</keyword>
<evidence type="ECO:0000256" key="3">
    <source>
        <dbReference type="ARBA" id="ARBA00022793"/>
    </source>
</evidence>
<dbReference type="Proteomes" id="UP000621799">
    <property type="component" value="Unassembled WGS sequence"/>
</dbReference>
<keyword evidence="4" id="KW-0068">Autocatalytic cleavage</keyword>
<dbReference type="PANTHER" id="PTHR21012:SF0">
    <property type="entry name" value="ASPARTATE 1-DECARBOXYLASE"/>
    <property type="match status" value="1"/>
</dbReference>
<evidence type="ECO:0000313" key="10">
    <source>
        <dbReference type="Proteomes" id="UP000621799"/>
    </source>
</evidence>
<feature type="non-terminal residue" evidence="9">
    <location>
        <position position="1"/>
    </location>
</feature>
<dbReference type="AlphaFoldDB" id="A0A928W0T4"/>
<proteinExistence type="predicted"/>
<dbReference type="Gene3D" id="2.40.40.20">
    <property type="match status" value="1"/>
</dbReference>
<evidence type="ECO:0000256" key="5">
    <source>
        <dbReference type="ARBA" id="ARBA00023145"/>
    </source>
</evidence>
<dbReference type="SUPFAM" id="SSF50692">
    <property type="entry name" value="ADC-like"/>
    <property type="match status" value="1"/>
</dbReference>
<dbReference type="GO" id="GO:0015940">
    <property type="term" value="P:pantothenate biosynthetic process"/>
    <property type="evidence" value="ECO:0007669"/>
    <property type="project" value="UniProtKB-KW"/>
</dbReference>
<accession>A0A928W0T4</accession>
<evidence type="ECO:0000256" key="8">
    <source>
        <dbReference type="ARBA" id="ARBA00023317"/>
    </source>
</evidence>
<dbReference type="InterPro" id="IPR009010">
    <property type="entry name" value="Asp_de-COase-like_dom_sf"/>
</dbReference>
<keyword evidence="6" id="KW-0456">Lyase</keyword>
<dbReference type="GO" id="GO:0004068">
    <property type="term" value="F:aspartate 1-decarboxylase activity"/>
    <property type="evidence" value="ECO:0007669"/>
    <property type="project" value="InterPro"/>
</dbReference>
<name>A0A928W0T4_9CYAN</name>
<comment type="caution">
    <text evidence="9">The sequence shown here is derived from an EMBL/GenBank/DDBJ whole genome shotgun (WGS) entry which is preliminary data.</text>
</comment>
<evidence type="ECO:0000256" key="7">
    <source>
        <dbReference type="ARBA" id="ARBA00023270"/>
    </source>
</evidence>
<evidence type="ECO:0000256" key="2">
    <source>
        <dbReference type="ARBA" id="ARBA00022655"/>
    </source>
</evidence>
<keyword evidence="2" id="KW-0566">Pantothenate biosynthesis</keyword>
<dbReference type="EMBL" id="JADEXN010000435">
    <property type="protein sequence ID" value="MBE9042798.1"/>
    <property type="molecule type" value="Genomic_DNA"/>
</dbReference>
<dbReference type="PANTHER" id="PTHR21012">
    <property type="entry name" value="ASPARTATE 1-DECARBOXYLASE"/>
    <property type="match status" value="1"/>
</dbReference>
<keyword evidence="1" id="KW-0963">Cytoplasm</keyword>
<dbReference type="GO" id="GO:0006523">
    <property type="term" value="P:alanine biosynthetic process"/>
    <property type="evidence" value="ECO:0007669"/>
    <property type="project" value="InterPro"/>
</dbReference>
<evidence type="ECO:0000313" key="9">
    <source>
        <dbReference type="EMBL" id="MBE9042798.1"/>
    </source>
</evidence>
<gene>
    <name evidence="9" type="ORF">IQ235_18730</name>
</gene>
<evidence type="ECO:0000256" key="6">
    <source>
        <dbReference type="ARBA" id="ARBA00023239"/>
    </source>
</evidence>
<keyword evidence="3" id="KW-0210">Decarboxylase</keyword>
<organism evidence="9 10">
    <name type="scientific">Zarconia navalis LEGE 11467</name>
    <dbReference type="NCBI Taxonomy" id="1828826"/>
    <lineage>
        <taxon>Bacteria</taxon>
        <taxon>Bacillati</taxon>
        <taxon>Cyanobacteriota</taxon>
        <taxon>Cyanophyceae</taxon>
        <taxon>Oscillatoriophycideae</taxon>
        <taxon>Oscillatoriales</taxon>
        <taxon>Oscillatoriales incertae sedis</taxon>
        <taxon>Zarconia</taxon>
        <taxon>Zarconia navalis</taxon>
    </lineage>
</organism>
<protein>
    <submittedName>
        <fullName evidence="9">Aspartate 1-decarboxylase</fullName>
    </submittedName>
</protein>